<protein>
    <submittedName>
        <fullName evidence="2">Uncharacterized protein</fullName>
    </submittedName>
</protein>
<keyword evidence="1" id="KW-1133">Transmembrane helix</keyword>
<evidence type="ECO:0000313" key="2">
    <source>
        <dbReference type="EMBL" id="MBW0556841.1"/>
    </source>
</evidence>
<keyword evidence="1" id="KW-0812">Transmembrane</keyword>
<sequence>MTCSHQDSATFYFLKGVTGLCFNGLLLLLMFSMAMKPVMLAPMRSKSFSEEAQPLLGNIGDTETPQNMHNLSELPKSSEANTLSTSLPANEKQLIGHTGAQPSSYAPPETFISQKAVSTVSQHRQTSQTLPVANKEADLPIVPELQAAHPVEIYFFRSSNSPTELPPIDETPNFPKLPPSLMEDSRIKQIVDPMTNQQREMFLEHLLSELGNIHKNWKTQANLEGGLNHLLEDSRVQQIIGSMTNQQRKMFLEYILSELENIHKNWETQANLSGGLSHLMKD</sequence>
<proteinExistence type="predicted"/>
<organism evidence="2 3">
    <name type="scientific">Austropuccinia psidii MF-1</name>
    <dbReference type="NCBI Taxonomy" id="1389203"/>
    <lineage>
        <taxon>Eukaryota</taxon>
        <taxon>Fungi</taxon>
        <taxon>Dikarya</taxon>
        <taxon>Basidiomycota</taxon>
        <taxon>Pucciniomycotina</taxon>
        <taxon>Pucciniomycetes</taxon>
        <taxon>Pucciniales</taxon>
        <taxon>Sphaerophragmiaceae</taxon>
        <taxon>Austropuccinia</taxon>
    </lineage>
</organism>
<evidence type="ECO:0000313" key="3">
    <source>
        <dbReference type="Proteomes" id="UP000765509"/>
    </source>
</evidence>
<dbReference type="EMBL" id="AVOT02064431">
    <property type="protein sequence ID" value="MBW0556841.1"/>
    <property type="molecule type" value="Genomic_DNA"/>
</dbReference>
<dbReference type="AlphaFoldDB" id="A0A9Q3J799"/>
<feature type="transmembrane region" description="Helical" evidence="1">
    <location>
        <begin position="12"/>
        <end position="34"/>
    </location>
</feature>
<accession>A0A9Q3J799</accession>
<dbReference type="Proteomes" id="UP000765509">
    <property type="component" value="Unassembled WGS sequence"/>
</dbReference>
<comment type="caution">
    <text evidence="2">The sequence shown here is derived from an EMBL/GenBank/DDBJ whole genome shotgun (WGS) entry which is preliminary data.</text>
</comment>
<keyword evidence="1" id="KW-0472">Membrane</keyword>
<evidence type="ECO:0000256" key="1">
    <source>
        <dbReference type="SAM" id="Phobius"/>
    </source>
</evidence>
<name>A0A9Q3J799_9BASI</name>
<reference evidence="2" key="1">
    <citation type="submission" date="2021-03" db="EMBL/GenBank/DDBJ databases">
        <title>Draft genome sequence of rust myrtle Austropuccinia psidii MF-1, a brazilian biotype.</title>
        <authorList>
            <person name="Quecine M.C."/>
            <person name="Pachon D.M.R."/>
            <person name="Bonatelli M.L."/>
            <person name="Correr F.H."/>
            <person name="Franceschini L.M."/>
            <person name="Leite T.F."/>
            <person name="Margarido G.R.A."/>
            <person name="Almeida C.A."/>
            <person name="Ferrarezi J.A."/>
            <person name="Labate C.A."/>
        </authorList>
    </citation>
    <scope>NUCLEOTIDE SEQUENCE</scope>
    <source>
        <strain evidence="2">MF-1</strain>
    </source>
</reference>
<feature type="non-terminal residue" evidence="2">
    <location>
        <position position="1"/>
    </location>
</feature>
<gene>
    <name evidence="2" type="ORF">O181_096556</name>
</gene>
<keyword evidence="3" id="KW-1185">Reference proteome</keyword>